<keyword evidence="2" id="KW-1133">Transmembrane helix</keyword>
<comment type="caution">
    <text evidence="3">The sequence shown here is derived from an EMBL/GenBank/DDBJ whole genome shotgun (WGS) entry which is preliminary data.</text>
</comment>
<dbReference type="AlphaFoldDB" id="A0A9W4GJ25"/>
<evidence type="ECO:0000256" key="1">
    <source>
        <dbReference type="SAM" id="MobiDB-lite"/>
    </source>
</evidence>
<organism evidence="3 4">
    <name type="scientific">Blumeria graminis f. sp. triticale</name>
    <dbReference type="NCBI Taxonomy" id="1689686"/>
    <lineage>
        <taxon>Eukaryota</taxon>
        <taxon>Fungi</taxon>
        <taxon>Dikarya</taxon>
        <taxon>Ascomycota</taxon>
        <taxon>Pezizomycotina</taxon>
        <taxon>Leotiomycetes</taxon>
        <taxon>Erysiphales</taxon>
        <taxon>Erysiphaceae</taxon>
        <taxon>Blumeria</taxon>
    </lineage>
</organism>
<feature type="region of interest" description="Disordered" evidence="1">
    <location>
        <begin position="1"/>
        <end position="45"/>
    </location>
</feature>
<dbReference type="Proteomes" id="UP000683417">
    <property type="component" value="Unassembled WGS sequence"/>
</dbReference>
<gene>
    <name evidence="3" type="ORF">BGTH12_LOCUS6848</name>
</gene>
<protein>
    <submittedName>
        <fullName evidence="3">BgTH12-00981</fullName>
    </submittedName>
</protein>
<evidence type="ECO:0000313" key="4">
    <source>
        <dbReference type="Proteomes" id="UP000683417"/>
    </source>
</evidence>
<feature type="region of interest" description="Disordered" evidence="1">
    <location>
        <begin position="229"/>
        <end position="255"/>
    </location>
</feature>
<reference evidence="3" key="1">
    <citation type="submission" date="2020-10" db="EMBL/GenBank/DDBJ databases">
        <authorList>
            <person name="Muller C M."/>
        </authorList>
    </citation>
    <scope>NUCLEOTIDE SEQUENCE</scope>
    <source>
        <strain evidence="3">THUN-12</strain>
    </source>
</reference>
<evidence type="ECO:0000256" key="2">
    <source>
        <dbReference type="SAM" id="Phobius"/>
    </source>
</evidence>
<dbReference type="EMBL" id="CAJHIT010000009">
    <property type="protein sequence ID" value="CAD6505490.1"/>
    <property type="molecule type" value="Genomic_DNA"/>
</dbReference>
<keyword evidence="2" id="KW-0472">Membrane</keyword>
<keyword evidence="2" id="KW-0812">Transmembrane</keyword>
<feature type="compositionally biased region" description="Low complexity" evidence="1">
    <location>
        <begin position="229"/>
        <end position="241"/>
    </location>
</feature>
<proteinExistence type="predicted"/>
<accession>A0A9W4GJ25</accession>
<feature type="transmembrane region" description="Helical" evidence="2">
    <location>
        <begin position="287"/>
        <end position="311"/>
    </location>
</feature>
<name>A0A9W4GJ25_BLUGR</name>
<feature type="region of interest" description="Disordered" evidence="1">
    <location>
        <begin position="147"/>
        <end position="173"/>
    </location>
</feature>
<evidence type="ECO:0000313" key="3">
    <source>
        <dbReference type="EMBL" id="CAD6505490.1"/>
    </source>
</evidence>
<sequence>MARLSNLPSHFQGDESWIDISSQPSSPPHSLGNTTTTGFPVEKKEHSCERKSALGNEIPILSDDAAHFSNIQEEYEESDSDDEEILDSSTENVIIAKSQETMPVYDAESNLDMGRSTSASLFFTPQPNAFSHPPSNQRHRSVRNNLTSNTLPNVHGHPARYQRRQSSYGEPTDHDAALRASLTTLLSIGAGAARSLPKRETVTARGIQKHNEPIGLRFVSEAELMALPSSPISHTSTPPSSNVKSNRHRSPDIGLLEKRKRKLKTSEKAKPSKLLAGIQDDMLNPTLFTWAVSAGVLVLISVVGFGAGYVIGREVGRQEVATGLNSSALADGSCGKDFFKRSSNGLMRFRWSMGGNCKSVAN</sequence>